<comment type="caution">
    <text evidence="1">The sequence shown here is derived from an EMBL/GenBank/DDBJ whole genome shotgun (WGS) entry which is preliminary data.</text>
</comment>
<proteinExistence type="predicted"/>
<evidence type="ECO:0000313" key="2">
    <source>
        <dbReference type="Proteomes" id="UP001304895"/>
    </source>
</evidence>
<dbReference type="InterPro" id="IPR029069">
    <property type="entry name" value="HotDog_dom_sf"/>
</dbReference>
<dbReference type="PANTHER" id="PTHR31793">
    <property type="entry name" value="4-HYDROXYBENZOYL-COA THIOESTERASE FAMILY MEMBER"/>
    <property type="match status" value="1"/>
</dbReference>
<evidence type="ECO:0008006" key="3">
    <source>
        <dbReference type="Google" id="ProtNLM"/>
    </source>
</evidence>
<dbReference type="Pfam" id="PF13279">
    <property type="entry name" value="4HBT_2"/>
    <property type="match status" value="1"/>
</dbReference>
<accession>A0AAN6UT94</accession>
<dbReference type="GO" id="GO:0047617">
    <property type="term" value="F:fatty acyl-CoA hydrolase activity"/>
    <property type="evidence" value="ECO:0007669"/>
    <property type="project" value="TreeGrafter"/>
</dbReference>
<dbReference type="PANTHER" id="PTHR31793:SF39">
    <property type="entry name" value="THIOESTERASE_THIOL ESTER DEHYDRASE-ISOMERASE"/>
    <property type="match status" value="1"/>
</dbReference>
<keyword evidence="2" id="KW-1185">Reference proteome</keyword>
<dbReference type="AlphaFoldDB" id="A0AAN6UT94"/>
<organism evidence="1 2">
    <name type="scientific">Trichocladium antarcticum</name>
    <dbReference type="NCBI Taxonomy" id="1450529"/>
    <lineage>
        <taxon>Eukaryota</taxon>
        <taxon>Fungi</taxon>
        <taxon>Dikarya</taxon>
        <taxon>Ascomycota</taxon>
        <taxon>Pezizomycotina</taxon>
        <taxon>Sordariomycetes</taxon>
        <taxon>Sordariomycetidae</taxon>
        <taxon>Sordariales</taxon>
        <taxon>Chaetomiaceae</taxon>
        <taxon>Trichocladium</taxon>
    </lineage>
</organism>
<dbReference type="CDD" id="cd00586">
    <property type="entry name" value="4HBT"/>
    <property type="match status" value="1"/>
</dbReference>
<dbReference type="Proteomes" id="UP001304895">
    <property type="component" value="Unassembled WGS sequence"/>
</dbReference>
<dbReference type="InterPro" id="IPR050563">
    <property type="entry name" value="4-hydroxybenzoyl-CoA_TE"/>
</dbReference>
<reference evidence="1" key="2">
    <citation type="submission" date="2023-05" db="EMBL/GenBank/DDBJ databases">
        <authorList>
            <consortium name="Lawrence Berkeley National Laboratory"/>
            <person name="Steindorff A."/>
            <person name="Hensen N."/>
            <person name="Bonometti L."/>
            <person name="Westerberg I."/>
            <person name="Brannstrom I.O."/>
            <person name="Guillou S."/>
            <person name="Cros-Aarteil S."/>
            <person name="Calhoun S."/>
            <person name="Haridas S."/>
            <person name="Kuo A."/>
            <person name="Mondo S."/>
            <person name="Pangilinan J."/>
            <person name="Riley R."/>
            <person name="Labutti K."/>
            <person name="Andreopoulos B."/>
            <person name="Lipzen A."/>
            <person name="Chen C."/>
            <person name="Yanf M."/>
            <person name="Daum C."/>
            <person name="Ng V."/>
            <person name="Clum A."/>
            <person name="Ohm R."/>
            <person name="Martin F."/>
            <person name="Silar P."/>
            <person name="Natvig D."/>
            <person name="Lalanne C."/>
            <person name="Gautier V."/>
            <person name="Ament-Velasquez S.L."/>
            <person name="Kruys A."/>
            <person name="Hutchinson M.I."/>
            <person name="Powell A.J."/>
            <person name="Barry K."/>
            <person name="Miller A.N."/>
            <person name="Grigoriev I.V."/>
            <person name="Debuchy R."/>
            <person name="Gladieux P."/>
            <person name="Thoren M.H."/>
            <person name="Johannesson H."/>
        </authorList>
    </citation>
    <scope>NUCLEOTIDE SEQUENCE</scope>
    <source>
        <strain evidence="1">CBS 123565</strain>
    </source>
</reference>
<gene>
    <name evidence="1" type="ORF">BT67DRAFT_459412</name>
</gene>
<name>A0AAN6UT94_9PEZI</name>
<sequence>MPALLLPPAAARTRIAGTICRRGAAPTPSAAAAADKPKLPPLPPSPWIADLRARIGKCVTFGCSPAQISQAAVVLRALATEWRELLAGSEGFLTGGRRGLDRREIAWGEMDSFGHVNNVNYYRFAESARVNWITNFAVHVDPKHRQQWGELMTPQSTGLIMRSLKADFKFPMTYPDKISVYHKLRRRPQGDPAPSFFNLDCIVLSHQHRRISARLEEDIVLYDYKAAGKTSMPGYMVDLFQQTWEMQERVTLGARTRIWGLIEAVERLEKETWDRSDAVEDVRGAKSRA</sequence>
<evidence type="ECO:0000313" key="1">
    <source>
        <dbReference type="EMBL" id="KAK4138505.1"/>
    </source>
</evidence>
<dbReference type="Gene3D" id="3.10.129.10">
    <property type="entry name" value="Hotdog Thioesterase"/>
    <property type="match status" value="1"/>
</dbReference>
<dbReference type="SUPFAM" id="SSF54637">
    <property type="entry name" value="Thioesterase/thiol ester dehydrase-isomerase"/>
    <property type="match status" value="1"/>
</dbReference>
<reference evidence="1" key="1">
    <citation type="journal article" date="2023" name="Mol. Phylogenet. Evol.">
        <title>Genome-scale phylogeny and comparative genomics of the fungal order Sordariales.</title>
        <authorList>
            <person name="Hensen N."/>
            <person name="Bonometti L."/>
            <person name="Westerberg I."/>
            <person name="Brannstrom I.O."/>
            <person name="Guillou S."/>
            <person name="Cros-Aarteil S."/>
            <person name="Calhoun S."/>
            <person name="Haridas S."/>
            <person name="Kuo A."/>
            <person name="Mondo S."/>
            <person name="Pangilinan J."/>
            <person name="Riley R."/>
            <person name="LaButti K."/>
            <person name="Andreopoulos B."/>
            <person name="Lipzen A."/>
            <person name="Chen C."/>
            <person name="Yan M."/>
            <person name="Daum C."/>
            <person name="Ng V."/>
            <person name="Clum A."/>
            <person name="Steindorff A."/>
            <person name="Ohm R.A."/>
            <person name="Martin F."/>
            <person name="Silar P."/>
            <person name="Natvig D.O."/>
            <person name="Lalanne C."/>
            <person name="Gautier V."/>
            <person name="Ament-Velasquez S.L."/>
            <person name="Kruys A."/>
            <person name="Hutchinson M.I."/>
            <person name="Powell A.J."/>
            <person name="Barry K."/>
            <person name="Miller A.N."/>
            <person name="Grigoriev I.V."/>
            <person name="Debuchy R."/>
            <person name="Gladieux P."/>
            <person name="Hiltunen Thoren M."/>
            <person name="Johannesson H."/>
        </authorList>
    </citation>
    <scope>NUCLEOTIDE SEQUENCE</scope>
    <source>
        <strain evidence="1">CBS 123565</strain>
    </source>
</reference>
<dbReference type="EMBL" id="MU853401">
    <property type="protein sequence ID" value="KAK4138505.1"/>
    <property type="molecule type" value="Genomic_DNA"/>
</dbReference>
<protein>
    <recommendedName>
        <fullName evidence="3">Thioesterase/thiol ester dehydrase-isomerase</fullName>
    </recommendedName>
</protein>